<dbReference type="InterPro" id="IPR036430">
    <property type="entry name" value="RNase_T2-like_sf"/>
</dbReference>
<evidence type="ECO:0000313" key="5">
    <source>
        <dbReference type="Proteomes" id="UP000320160"/>
    </source>
</evidence>
<dbReference type="InterPro" id="IPR018188">
    <property type="entry name" value="RNase_T2_His_AS_1"/>
</dbReference>
<evidence type="ECO:0000256" key="2">
    <source>
        <dbReference type="RuleBase" id="RU004328"/>
    </source>
</evidence>
<name>A0A553WCX3_9SPHN</name>
<accession>A0A553WCX3</accession>
<protein>
    <submittedName>
        <fullName evidence="4">Ribonuclease T</fullName>
    </submittedName>
</protein>
<sequence length="246" mass="27810">MAPRLFLVLLWAWFSFAPVHAQAWQCRTPAYVPRPALELPTSGEIRRSPVKGYTLALSWSPEQCRGRKHDPFMRYQCSGEIGEFGFVLHGLWPETNGPRYPQYCRTVGVLTREVVRSNMCVTPTPQLQQHEWAKHGTCMAKTPEAYFGAARLLFHAIQFPDMVRLSRQSERGTPLAAATIAEAFAELNEGLPVDAMRVKANKNGWLEEVRICLGLDFKPRKCPRRAKDTANSATVKVWRGTVKAAR</sequence>
<dbReference type="PROSITE" id="PS00530">
    <property type="entry name" value="RNASE_T2_1"/>
    <property type="match status" value="1"/>
</dbReference>
<feature type="signal peptide" evidence="3">
    <location>
        <begin position="1"/>
        <end position="21"/>
    </location>
</feature>
<organism evidence="4 5">
    <name type="scientific">Sphingorhabdus contaminans</name>
    <dbReference type="NCBI Taxonomy" id="1343899"/>
    <lineage>
        <taxon>Bacteria</taxon>
        <taxon>Pseudomonadati</taxon>
        <taxon>Pseudomonadota</taxon>
        <taxon>Alphaproteobacteria</taxon>
        <taxon>Sphingomonadales</taxon>
        <taxon>Sphingomonadaceae</taxon>
        <taxon>Sphingorhabdus</taxon>
    </lineage>
</organism>
<dbReference type="SUPFAM" id="SSF55895">
    <property type="entry name" value="Ribonuclease Rh-like"/>
    <property type="match status" value="1"/>
</dbReference>
<dbReference type="Gene3D" id="3.90.730.10">
    <property type="entry name" value="Ribonuclease T2-like"/>
    <property type="match status" value="1"/>
</dbReference>
<dbReference type="GO" id="GO:0006401">
    <property type="term" value="P:RNA catabolic process"/>
    <property type="evidence" value="ECO:0007669"/>
    <property type="project" value="TreeGrafter"/>
</dbReference>
<dbReference type="RefSeq" id="WP_143777759.1">
    <property type="nucleotide sequence ID" value="NZ_VKKU01000002.1"/>
</dbReference>
<proteinExistence type="inferred from homology"/>
<feature type="chain" id="PRO_5021981306" evidence="3">
    <location>
        <begin position="22"/>
        <end position="246"/>
    </location>
</feature>
<dbReference type="Pfam" id="PF00445">
    <property type="entry name" value="Ribonuclease_T2"/>
    <property type="match status" value="1"/>
</dbReference>
<evidence type="ECO:0000313" key="4">
    <source>
        <dbReference type="EMBL" id="TSB02541.1"/>
    </source>
</evidence>
<gene>
    <name evidence="4" type="ORF">FOM92_15820</name>
</gene>
<reference evidence="4 5" key="1">
    <citation type="submission" date="2019-07" db="EMBL/GenBank/DDBJ databases">
        <authorList>
            <person name="Park M."/>
        </authorList>
    </citation>
    <scope>NUCLEOTIDE SEQUENCE [LARGE SCALE GENOMIC DNA]</scope>
    <source>
        <strain evidence="4 5">KCTC32445</strain>
    </source>
</reference>
<dbReference type="InterPro" id="IPR001568">
    <property type="entry name" value="RNase_T2-like"/>
</dbReference>
<dbReference type="Proteomes" id="UP000320160">
    <property type="component" value="Unassembled WGS sequence"/>
</dbReference>
<evidence type="ECO:0000256" key="3">
    <source>
        <dbReference type="SAM" id="SignalP"/>
    </source>
</evidence>
<comment type="caution">
    <text evidence="4">The sequence shown here is derived from an EMBL/GenBank/DDBJ whole genome shotgun (WGS) entry which is preliminary data.</text>
</comment>
<dbReference type="AlphaFoldDB" id="A0A553WCX3"/>
<keyword evidence="5" id="KW-1185">Reference proteome</keyword>
<dbReference type="OrthoDB" id="4720638at2"/>
<comment type="similarity">
    <text evidence="1 2">Belongs to the RNase T2 family.</text>
</comment>
<dbReference type="InterPro" id="IPR033130">
    <property type="entry name" value="RNase_T2_His_AS_2"/>
</dbReference>
<dbReference type="PANTHER" id="PTHR11240:SF22">
    <property type="entry name" value="RIBONUCLEASE T2"/>
    <property type="match status" value="1"/>
</dbReference>
<dbReference type="PANTHER" id="PTHR11240">
    <property type="entry name" value="RIBONUCLEASE T2"/>
    <property type="match status" value="1"/>
</dbReference>
<dbReference type="GO" id="GO:0033897">
    <property type="term" value="F:ribonuclease T2 activity"/>
    <property type="evidence" value="ECO:0007669"/>
    <property type="project" value="InterPro"/>
</dbReference>
<dbReference type="GO" id="GO:0003723">
    <property type="term" value="F:RNA binding"/>
    <property type="evidence" value="ECO:0007669"/>
    <property type="project" value="InterPro"/>
</dbReference>
<dbReference type="PROSITE" id="PS00531">
    <property type="entry name" value="RNASE_T2_2"/>
    <property type="match status" value="1"/>
</dbReference>
<evidence type="ECO:0000256" key="1">
    <source>
        <dbReference type="ARBA" id="ARBA00007469"/>
    </source>
</evidence>
<dbReference type="EMBL" id="VKKU01000002">
    <property type="protein sequence ID" value="TSB02541.1"/>
    <property type="molecule type" value="Genomic_DNA"/>
</dbReference>
<keyword evidence="3" id="KW-0732">Signal</keyword>